<dbReference type="Pfam" id="PF00550">
    <property type="entry name" value="PP-binding"/>
    <property type="match status" value="2"/>
</dbReference>
<dbReference type="GO" id="GO:0004312">
    <property type="term" value="F:fatty acid synthase activity"/>
    <property type="evidence" value="ECO:0007669"/>
    <property type="project" value="TreeGrafter"/>
</dbReference>
<evidence type="ECO:0000256" key="4">
    <source>
        <dbReference type="SAM" id="MobiDB-lite"/>
    </source>
</evidence>
<dbReference type="CDD" id="cd00833">
    <property type="entry name" value="PKS"/>
    <property type="match status" value="2"/>
</dbReference>
<dbReference type="InterPro" id="IPR040097">
    <property type="entry name" value="FAAL/FAAC"/>
</dbReference>
<dbReference type="InterPro" id="IPR014030">
    <property type="entry name" value="Ketoacyl_synth_N"/>
</dbReference>
<dbReference type="Gene3D" id="3.40.50.12780">
    <property type="entry name" value="N-terminal domain of ligase-like"/>
    <property type="match status" value="1"/>
</dbReference>
<dbReference type="SUPFAM" id="SSF50129">
    <property type="entry name" value="GroES-like"/>
    <property type="match status" value="1"/>
</dbReference>
<dbReference type="PROSITE" id="PS00455">
    <property type="entry name" value="AMP_BINDING"/>
    <property type="match status" value="1"/>
</dbReference>
<dbReference type="GO" id="GO:0031177">
    <property type="term" value="F:phosphopantetheine binding"/>
    <property type="evidence" value="ECO:0007669"/>
    <property type="project" value="InterPro"/>
</dbReference>
<dbReference type="SMART" id="SM00823">
    <property type="entry name" value="PKS_PP"/>
    <property type="match status" value="2"/>
</dbReference>
<dbReference type="EMBL" id="LN714485">
    <property type="protein sequence ID" value="CEL69378.1"/>
    <property type="molecule type" value="Genomic_DNA"/>
</dbReference>
<feature type="domain" description="Carrier" evidence="5">
    <location>
        <begin position="2327"/>
        <end position="2408"/>
    </location>
</feature>
<dbReference type="SMART" id="SM00827">
    <property type="entry name" value="PKS_AT"/>
    <property type="match status" value="1"/>
</dbReference>
<accession>A0A0F7UHC9</accession>
<dbReference type="InterPro" id="IPR001227">
    <property type="entry name" value="Ac_transferase_dom_sf"/>
</dbReference>
<reference evidence="7" key="1">
    <citation type="journal article" date="2015" name="PLoS ONE">
        <title>Comprehensive Evaluation of Toxoplasma gondii VEG and Neospora caninum LIV Genomes with Tachyzoite Stage Transcriptome and Proteome Defines Novel Transcript Features.</title>
        <authorList>
            <person name="Ramaprasad A."/>
            <person name="Mourier T."/>
            <person name="Naeem R."/>
            <person name="Malas T.B."/>
            <person name="Moussa E."/>
            <person name="Panigrahi A."/>
            <person name="Vermont S.J."/>
            <person name="Otto T.D."/>
            <person name="Wastling J."/>
            <person name="Pain A."/>
        </authorList>
    </citation>
    <scope>NUCLEOTIDE SEQUENCE</scope>
    <source>
        <strain evidence="7">Liverpool</strain>
    </source>
</reference>
<dbReference type="Pfam" id="PF00109">
    <property type="entry name" value="ketoacyl-synt"/>
    <property type="match status" value="2"/>
</dbReference>
<dbReference type="InterPro" id="IPR016039">
    <property type="entry name" value="Thiolase-like"/>
</dbReference>
<dbReference type="InterPro" id="IPR000873">
    <property type="entry name" value="AMP-dep_synth/lig_dom"/>
</dbReference>
<feature type="compositionally biased region" description="Basic and acidic residues" evidence="4">
    <location>
        <begin position="3425"/>
        <end position="3438"/>
    </location>
</feature>
<evidence type="ECO:0000313" key="7">
    <source>
        <dbReference type="EMBL" id="CEL69378.1"/>
    </source>
</evidence>
<dbReference type="InterPro" id="IPR013968">
    <property type="entry name" value="PKS_KR"/>
</dbReference>
<dbReference type="Gene3D" id="3.40.366.10">
    <property type="entry name" value="Malonyl-Coenzyme A Acyl Carrier Protein, domain 2"/>
    <property type="match status" value="1"/>
</dbReference>
<feature type="region of interest" description="Disordered" evidence="4">
    <location>
        <begin position="3412"/>
        <end position="3468"/>
    </location>
</feature>
<dbReference type="SUPFAM" id="SSF52151">
    <property type="entry name" value="FabD/lysophospholipase-like"/>
    <property type="match status" value="1"/>
</dbReference>
<dbReference type="PANTHER" id="PTHR43775:SF37">
    <property type="entry name" value="SI:DKEY-61P9.11"/>
    <property type="match status" value="1"/>
</dbReference>
<dbReference type="Gene3D" id="3.30.300.30">
    <property type="match status" value="1"/>
</dbReference>
<dbReference type="InterPro" id="IPR014031">
    <property type="entry name" value="Ketoacyl_synth_C"/>
</dbReference>
<dbReference type="SUPFAM" id="SSF53901">
    <property type="entry name" value="Thiolase-like"/>
    <property type="match status" value="2"/>
</dbReference>
<dbReference type="Gene3D" id="3.90.180.10">
    <property type="entry name" value="Medium-chain alcohol dehydrogenases, catalytic domain"/>
    <property type="match status" value="1"/>
</dbReference>
<dbReference type="InterPro" id="IPR020806">
    <property type="entry name" value="PKS_PP-bd"/>
</dbReference>
<sequence>MANAEQLVKLHGLWFRSLWKWAEKIPHEDAIVWLDANGSKAASLTYHDLRREALKIATCLSQVHCQQGDRAILCYPPSVSFVPAFIGCQICGLTAVPVYPPGSNDRDSDSIDRIVSMVKTTNPSVVLSSSLLRHFLESVLPNDATRCVRALQWIFTDELPDHVDDGTACELDSLNIIPETHAFIQFSSGSTGNPKGCVVTHRALLHNIHLNWRMCGAFHPGTKESLYDLPVESYAEFTEKYQEFLVSTWGHRLRFFSWLPVTHDMGTSLSCVILRLVGMLCVPLFFGCTAFLMSPVDFVSAPDLWLAGMSKFGCSFTAAPDFAYALAARKTSDDLVSELNFEKVMACVNGAEPIRPATIEAFLQKFSPAGFEPWMMCPAYGLAEHTVGVTGRSSEGRKPRNPRIIEVNQRKLAQGDTVEIIMPGAKSEGAMRAKLIVGCGEPHQGVIVKIVDPKLLHELPEWRIGEVWVSSHSAASGYFRCPVETASTFNLHLDTADGAVSGDRTFLRTGDLGFLGDGELFITGRLKDVIIIRGCNYYPQDIEEAVERCAAVRKGGVMAFAISTVNDGEGLGVAAEIQKGTDTPVKLKMIHSDIVRAVNKAVHLPLHRLWLLRAGSLPKTTSGKPRRSEARRKLLQAERCTDILYSHTHDLTSSGYRPIQPGTLELGMEQQRRDSGNRPNSDVNKSLSETPAIAACPEHAEDGFLFTKGQQGLHEAEHDHRGTTEANLAEPASTMCLGPTAMGTDALNSTKKELPEHEDEEELSMMIECFARVTGIEKSSLQPDTPFLSLGLDSLTAVELANDIQRMMKQPVEPFELFEFADLRSLVVHLRSKKRNQGGARDRQTRPSPELSLCSVQEQPPGVFVTGVACALPGSCQTPGHLWELLEAGIDCVGPVPSNRTLYPAQDFKVNREPRAANSTLHFTEGGFLDDVDLFDNSFFGIPDAEARTMDPQQRLLLMKAVEALHAAGIDRNNSRPAPIATFVGCCSTDWQRMNHGEQIQSFSATSHSTSMLSNRLSYTLGLTGASITVDTACSSSSTALHCALQELQHRRASCHTAVVASVNLLLTTDVTLAFARAGFLSPTYRCRTFDDAADGFVRSEGVVVFVLQSDLSETSKEQDAAPCRTNSEQQNEWRTRQAHGFRHQPRGNEGDQGSCGTGTRASNQLCRILASAVVHGGKTGSVTAPSGPSQEYLYRQTFARAQVSPSAVDIVETHGTGTRLGDPIEISALCNSFAPDMEKRRNRLVLGALKTNLGHLEGASGLAGLLKTILCLNRQQVPPNLHLKRLNRFIDFRSLPVLLPTKTVPLPASSSPKDTIALVTSLGFGGTYAQVAVQVSSDTGTERLLRKQELVQWNKKCFYVGRIAPQNNSLGSAGDHSGKEGPCFWEMGWEFLLELDNISPAAPALRGEQAPPTKWLVLTSPKTQPSFRNFSVDMFLPGVRMTFCSVEELKAPEQVESVLKAETWTAIVATYTSEAGRCMTDATEVIARTLLILQAYGRMARQSALLPRILFVTQGCFHVESVGSLLNASPNNAGITGFVRACRLEIESLSGRTAPVYLMDFAANGTLTETLSATSKLLGMIEAGIVDETEFAIRRTRIFAPRLLPLHLGFEESFPAYDHYLGLTSKAEERPSATPEFPCLVEPANKACRVRLLAVCLDEIFPIEAIPASRNGSCLCGCSGILLELGVESEHLTVGDIVCGIVPRPQFEIADIPGSLLHPVPPSFSYELAAALPPQLALLLWAQEQAPPLATPPVEPVSRVLIVGAGCGVGLVAATHFQTLGVKTFAIVCTEEQIQALVHYQVPRAAIWCYDRPDLRSVLRREIGHSSIDMVVWALKKEFESSNNHLLYLLKHGGSFVDLVACHPESRLGWRLDVTYVHCTLDLAAHPYHAEKFCKNLARSCEILRQRTAPQMQPILHVFFDHAHRLGQQHCSLAFAPMTEAVTTQMLPSPMDSSKRKASCRPDVNAVEFVSGYLHAGSVVCSLPSPMFFNKASPSSGNPQPTVSTASSDAALGNKAASNIRSGTVIVFDCGSGSTWQHLRRWLSDEGASHIVVVRACKEAAACTAGMKTPHESWVKNGQLRSRTLIQEVICQPDQPGEVVALFKRLKEDLHFPHVRGIFYSVGEKLDSLLANLTTNSVHDMLRTAAGAWSIHHALGQFGMEVELDFFILFSSISSLFGSISQSLSAAVHASLDALAYYRRHLGLVATSIQWAPWTDGSSGTSAQIVRRWLEKGGVSSVRNPLAAVSAILKNQTVVGPVVACFNADPVIMRELGDFDRESALLYSGSAEDTRGSSAGSVKMRTSPAQSRVIPVSPSMDASGVYRQDELLAILAQLVRREVLEVAACYVVFEGNNLPTDESLVSLGLDSLAAVELRQALQQRFCVNIEPTFLEADATIDTISALLVTQVAACLTGTPSAVPLSFPCLSTAVDDCALVSLALRLPGRCDSLDAFWAALQSDAGHWIPGDSAACDECFRNCAKSREFPAESQSLGTGLYPRPGVCWLSSRDTFDNHFFGLSFTEALAADPCHRLLLETTYEALCKLNMEPQADSSGTPIAVFATSSGSRMQTSLPPSINTSGFQHPQRSDSCLAASFLSYHLSLTGVAVPIDGSDSASLIALALGWEHLRGKDAMCPAVVVAAGSLLPVCPNDTPFSCTSPTSRRFRGRDLYILPGRDTCAVPRGEGIVSVVLQRLPVARENGNSPMAILKGVSLIRMGRGEVPVSPQWSAADARLREKTMTEALKMGKVDPRTVAIWETDRLTGTQPEDASTVASMAAIFGPRDLTQSNSPLVLGNAALHIGHTGETSGLATLAKLVLMLEHGYAAPIPRLQSLHPDVKRGLLPCGFLMFPCKKMDLLAFRQSPDHVYGPNGKRDEKHGRPLVGGISSFGSDRTSGCVIIESSTRRRWHKSDKSDPVDFEGSPAVMQGTVKADCHDSLHMPSTPGSQRKIGGEDRAVWLFCDDVWGLLSVGRGLYCTDRAFASLLEQVEQALGNRLPERLSRLLYPSTAAEFQSAQDALASPHIEALMFFSLQWALARHLWQQEGKPTAVMGLGIGEIAAAAVSGILSLEDALELVELLASETRSCAGRKEPMAWENMNSSSLHESGYGTAGFCGRAQAYERSPVLFGLDATPKSESGALDYSFPGCGRGTCSRGDFETPESHPICHSTDVLQGCSFIKARRVSCPSPIIQHAWEKDAHGNPAKDGEAELMMDQFGFRPEPSKRLGQITTRITLHNATCLYISTVSGRLATDTLIRTAEYWDPLVPKKQRIHRAVETAAHAMKARKLICIGCSAHDGVHLLVGWPSLHPINRSPLRLFSFTGSTPSPQLLVPCESASRSSPRAAVVEPCGADANLGGLTPWWKRLLFRLPPLEGFSSCGAGRLGIPEGRLRAEAPPPDHPVINHLQTAAMHGPKQAGRTLCAASPQKGEENEKGCKDETVNRQQTCSSSYRRRGEPGLPDPAPSLSRSLEASSPKYWPSLEIAVELFIMTGLEQQSKAAVVASSWLLFCDIVAPSQASSSSVLPFDTGHGEPLSRSLKTTAQAAVVCVENVKTQVCSIRIECEQGSKRPREKAACCFVTNAAALGKTEPAVSSLSRIRWLPAVKLPEAWLRTRSAGVWPCKIKVTQAARHLSTKADLQEVYWGKRHILCRIRVPQNPREGGVNCSQLSAALARLVTVSLGVAATCFFRHPESSGRASDTQPRSPVEDDQTIHVNNLWVCPYVPFSECWCVIRHRKNSISLNEGEGGNRGRCDVEIFSENGTAVAVALGFGIRNQAPSTRTMVAGTGRQSSVSRSVRVA</sequence>
<dbReference type="SMART" id="SM01294">
    <property type="entry name" value="PKS_PP_betabranch"/>
    <property type="match status" value="1"/>
</dbReference>
<evidence type="ECO:0000256" key="3">
    <source>
        <dbReference type="ARBA" id="ARBA00022679"/>
    </source>
</evidence>
<evidence type="ECO:0000259" key="5">
    <source>
        <dbReference type="PROSITE" id="PS50075"/>
    </source>
</evidence>
<evidence type="ECO:0000259" key="6">
    <source>
        <dbReference type="PROSITE" id="PS52004"/>
    </source>
</evidence>
<dbReference type="InterPro" id="IPR050091">
    <property type="entry name" value="PKS_NRPS_Biosynth_Enz"/>
</dbReference>
<dbReference type="InterPro" id="IPR016035">
    <property type="entry name" value="Acyl_Trfase/lysoPLipase"/>
</dbReference>
<protein>
    <submittedName>
        <fullName evidence="7">KR domain domain-containing protein, putative</fullName>
    </submittedName>
</protein>
<organism evidence="7">
    <name type="scientific">Neospora caninum (strain Liverpool)</name>
    <dbReference type="NCBI Taxonomy" id="572307"/>
    <lineage>
        <taxon>Eukaryota</taxon>
        <taxon>Sar</taxon>
        <taxon>Alveolata</taxon>
        <taxon>Apicomplexa</taxon>
        <taxon>Conoidasida</taxon>
        <taxon>Coccidia</taxon>
        <taxon>Eucoccidiorida</taxon>
        <taxon>Eimeriorina</taxon>
        <taxon>Sarcocystidae</taxon>
        <taxon>Neospora</taxon>
    </lineage>
</organism>
<dbReference type="Pfam" id="PF08659">
    <property type="entry name" value="KR"/>
    <property type="match status" value="1"/>
</dbReference>
<dbReference type="GO" id="GO:0006633">
    <property type="term" value="P:fatty acid biosynthetic process"/>
    <property type="evidence" value="ECO:0007669"/>
    <property type="project" value="TreeGrafter"/>
</dbReference>
<keyword evidence="1" id="KW-0596">Phosphopantetheine</keyword>
<dbReference type="InterPro" id="IPR045851">
    <property type="entry name" value="AMP-bd_C_sf"/>
</dbReference>
<feature type="domain" description="Ketosynthase family 3 (KS3)" evidence="6">
    <location>
        <begin position="860"/>
        <end position="1336"/>
    </location>
</feature>
<dbReference type="PANTHER" id="PTHR43775">
    <property type="entry name" value="FATTY ACID SYNTHASE"/>
    <property type="match status" value="1"/>
</dbReference>
<dbReference type="InterPro" id="IPR006162">
    <property type="entry name" value="Ppantetheine_attach_site"/>
</dbReference>
<dbReference type="Pfam" id="PF02801">
    <property type="entry name" value="Ketoacyl-synt_C"/>
    <property type="match status" value="2"/>
</dbReference>
<dbReference type="PROSITE" id="PS52004">
    <property type="entry name" value="KS3_2"/>
    <property type="match status" value="2"/>
</dbReference>
<dbReference type="SMART" id="SM00822">
    <property type="entry name" value="PKS_KR"/>
    <property type="match status" value="1"/>
</dbReference>
<dbReference type="InterPro" id="IPR014043">
    <property type="entry name" value="Acyl_transferase_dom"/>
</dbReference>
<evidence type="ECO:0000256" key="2">
    <source>
        <dbReference type="ARBA" id="ARBA00022553"/>
    </source>
</evidence>
<name>A0A0F7UHC9_NEOCL</name>
<dbReference type="InterPro" id="IPR042099">
    <property type="entry name" value="ANL_N_sf"/>
</dbReference>
<gene>
    <name evidence="7" type="ORF">BN1204_050890</name>
</gene>
<feature type="compositionally biased region" description="Basic residues" evidence="4">
    <location>
        <begin position="1137"/>
        <end position="1146"/>
    </location>
</feature>
<dbReference type="InterPro" id="IPR036291">
    <property type="entry name" value="NAD(P)-bd_dom_sf"/>
</dbReference>
<dbReference type="InterPro" id="IPR009081">
    <property type="entry name" value="PP-bd_ACP"/>
</dbReference>
<dbReference type="Gene3D" id="3.40.47.10">
    <property type="match status" value="2"/>
</dbReference>
<dbReference type="SUPFAM" id="SSF47336">
    <property type="entry name" value="ACP-like"/>
    <property type="match status" value="2"/>
</dbReference>
<dbReference type="SUPFAM" id="SSF51735">
    <property type="entry name" value="NAD(P)-binding Rossmann-fold domains"/>
    <property type="match status" value="3"/>
</dbReference>
<feature type="domain" description="Carrier" evidence="5">
    <location>
        <begin position="757"/>
        <end position="834"/>
    </location>
</feature>
<dbReference type="Gene3D" id="1.10.1200.10">
    <property type="entry name" value="ACP-like"/>
    <property type="match status" value="2"/>
</dbReference>
<dbReference type="SMART" id="SM00825">
    <property type="entry name" value="PKS_KS"/>
    <property type="match status" value="1"/>
</dbReference>
<feature type="domain" description="Ketosynthase family 3 (KS3)" evidence="6">
    <location>
        <begin position="2430"/>
        <end position="2900"/>
    </location>
</feature>
<dbReference type="InterPro" id="IPR011032">
    <property type="entry name" value="GroES-like_sf"/>
</dbReference>
<dbReference type="PROSITE" id="PS00012">
    <property type="entry name" value="PHOSPHOPANTETHEINE"/>
    <property type="match status" value="2"/>
</dbReference>
<dbReference type="Pfam" id="PF00501">
    <property type="entry name" value="AMP-binding"/>
    <property type="match status" value="1"/>
</dbReference>
<dbReference type="InterPro" id="IPR020841">
    <property type="entry name" value="PKS_Beta-ketoAc_synthase_dom"/>
</dbReference>
<keyword evidence="2" id="KW-0597">Phosphoprotein</keyword>
<proteinExistence type="predicted"/>
<dbReference type="SUPFAM" id="SSF56801">
    <property type="entry name" value="Acetyl-CoA synthetase-like"/>
    <property type="match status" value="1"/>
</dbReference>
<dbReference type="Gene3D" id="3.40.50.720">
    <property type="entry name" value="NAD(P)-binding Rossmann-like Domain"/>
    <property type="match status" value="2"/>
</dbReference>
<evidence type="ECO:0000256" key="1">
    <source>
        <dbReference type="ARBA" id="ARBA00022450"/>
    </source>
</evidence>
<dbReference type="CDD" id="cd05931">
    <property type="entry name" value="FAAL"/>
    <property type="match status" value="1"/>
</dbReference>
<feature type="region of interest" description="Disordered" evidence="4">
    <location>
        <begin position="1117"/>
        <end position="1158"/>
    </location>
</feature>
<dbReference type="InterPro" id="IPR036736">
    <property type="entry name" value="ACP-like_sf"/>
</dbReference>
<keyword evidence="3" id="KW-0808">Transferase</keyword>
<dbReference type="PROSITE" id="PS50075">
    <property type="entry name" value="CARRIER"/>
    <property type="match status" value="2"/>
</dbReference>
<dbReference type="InterPro" id="IPR057326">
    <property type="entry name" value="KR_dom"/>
</dbReference>
<dbReference type="InterPro" id="IPR020845">
    <property type="entry name" value="AMP-binding_CS"/>
</dbReference>